<dbReference type="SUPFAM" id="SSF51695">
    <property type="entry name" value="PLC-like phosphodiesterases"/>
    <property type="match status" value="1"/>
</dbReference>
<dbReference type="RefSeq" id="WP_207355526.1">
    <property type="nucleotide sequence ID" value="NZ_CP071503.1"/>
</dbReference>
<accession>A0ABX7QS96</accession>
<sequence>MLVIAHRGASGHRPENTLSAIDYALTLGAKAIELDVHCVEGELYVFHDRRLEFKSSGLGVIDRHSRDELSHYTVAGEAIPTLWQVMELVAGRAMINIELKGVHTLAPLLEQYPWFISKFGFSAEQLLISSFNHRYLEQLRQLLPDAAIGILYSGIPLSIEQDIAAIKPQALHLDISFISHEMLHIAKQYQLKTYVYTVDFIDDIYALQQLGVDGIFTNFPDRAFHALEQPSDQIDAHWFD</sequence>
<name>A0ABX7QS96_9GAMM</name>
<dbReference type="PANTHER" id="PTHR46211:SF1">
    <property type="entry name" value="GLYCEROPHOSPHODIESTER PHOSPHODIESTERASE, CYTOPLASMIC"/>
    <property type="match status" value="1"/>
</dbReference>
<dbReference type="Proteomes" id="UP000662770">
    <property type="component" value="Chromosome"/>
</dbReference>
<dbReference type="Gene3D" id="3.20.20.190">
    <property type="entry name" value="Phosphatidylinositol (PI) phosphodiesterase"/>
    <property type="match status" value="1"/>
</dbReference>
<protein>
    <submittedName>
        <fullName evidence="2">Glycerophosphodiester phosphodiesterase</fullName>
    </submittedName>
</protein>
<gene>
    <name evidence="2" type="ORF">JYB87_03455</name>
</gene>
<evidence type="ECO:0000313" key="2">
    <source>
        <dbReference type="EMBL" id="QSX34322.1"/>
    </source>
</evidence>
<keyword evidence="3" id="KW-1185">Reference proteome</keyword>
<dbReference type="CDD" id="cd08556">
    <property type="entry name" value="GDPD"/>
    <property type="match status" value="1"/>
</dbReference>
<feature type="domain" description="GP-PDE" evidence="1">
    <location>
        <begin position="1"/>
        <end position="227"/>
    </location>
</feature>
<dbReference type="Pfam" id="PF03009">
    <property type="entry name" value="GDPD"/>
    <property type="match status" value="1"/>
</dbReference>
<organism evidence="2 3">
    <name type="scientific">Shewanella avicenniae</name>
    <dbReference type="NCBI Taxonomy" id="2814294"/>
    <lineage>
        <taxon>Bacteria</taxon>
        <taxon>Pseudomonadati</taxon>
        <taxon>Pseudomonadota</taxon>
        <taxon>Gammaproteobacteria</taxon>
        <taxon>Alteromonadales</taxon>
        <taxon>Shewanellaceae</taxon>
        <taxon>Shewanella</taxon>
    </lineage>
</organism>
<proteinExistence type="predicted"/>
<evidence type="ECO:0000259" key="1">
    <source>
        <dbReference type="PROSITE" id="PS51704"/>
    </source>
</evidence>
<evidence type="ECO:0000313" key="3">
    <source>
        <dbReference type="Proteomes" id="UP000662770"/>
    </source>
</evidence>
<dbReference type="InterPro" id="IPR030395">
    <property type="entry name" value="GP_PDE_dom"/>
</dbReference>
<dbReference type="PROSITE" id="PS51704">
    <property type="entry name" value="GP_PDE"/>
    <property type="match status" value="1"/>
</dbReference>
<dbReference type="EMBL" id="CP071503">
    <property type="protein sequence ID" value="QSX34322.1"/>
    <property type="molecule type" value="Genomic_DNA"/>
</dbReference>
<dbReference type="PANTHER" id="PTHR46211">
    <property type="entry name" value="GLYCEROPHOSPHORYL DIESTER PHOSPHODIESTERASE"/>
    <property type="match status" value="1"/>
</dbReference>
<dbReference type="InterPro" id="IPR017946">
    <property type="entry name" value="PLC-like_Pdiesterase_TIM-brl"/>
</dbReference>
<reference evidence="2 3" key="1">
    <citation type="submission" date="2021-03" db="EMBL/GenBank/DDBJ databases">
        <title>Novel species identification of genus Shewanella.</title>
        <authorList>
            <person name="Liu G."/>
            <person name="Zhang Q."/>
        </authorList>
    </citation>
    <scope>NUCLEOTIDE SEQUENCE [LARGE SCALE GENOMIC DNA]</scope>
    <source>
        <strain evidence="2 3">FJAT-51800</strain>
    </source>
</reference>